<evidence type="ECO:0000313" key="2">
    <source>
        <dbReference type="EMBL" id="KAH3691971.1"/>
    </source>
</evidence>
<gene>
    <name evidence="2" type="ORF">DPMN_191386</name>
</gene>
<dbReference type="AlphaFoldDB" id="A0A9D3Y2U9"/>
<evidence type="ECO:0000256" key="1">
    <source>
        <dbReference type="SAM" id="SignalP"/>
    </source>
</evidence>
<protein>
    <submittedName>
        <fullName evidence="2">Uncharacterized protein</fullName>
    </submittedName>
</protein>
<proteinExistence type="predicted"/>
<name>A0A9D3Y2U9_DREPO</name>
<reference evidence="2" key="2">
    <citation type="submission" date="2020-11" db="EMBL/GenBank/DDBJ databases">
        <authorList>
            <person name="McCartney M.A."/>
            <person name="Auch B."/>
            <person name="Kono T."/>
            <person name="Mallez S."/>
            <person name="Becker A."/>
            <person name="Gohl D.M."/>
            <person name="Silverstein K.A.T."/>
            <person name="Koren S."/>
            <person name="Bechman K.B."/>
            <person name="Herman A."/>
            <person name="Abrahante J.E."/>
            <person name="Garbe J."/>
        </authorList>
    </citation>
    <scope>NUCLEOTIDE SEQUENCE</scope>
    <source>
        <strain evidence="2">Duluth1</strain>
        <tissue evidence="2">Whole animal</tissue>
    </source>
</reference>
<dbReference type="Proteomes" id="UP000828390">
    <property type="component" value="Unassembled WGS sequence"/>
</dbReference>
<keyword evidence="3" id="KW-1185">Reference proteome</keyword>
<feature type="chain" id="PRO_5038360106" evidence="1">
    <location>
        <begin position="25"/>
        <end position="198"/>
    </location>
</feature>
<dbReference type="EMBL" id="JAIWYP010000027">
    <property type="protein sequence ID" value="KAH3691971.1"/>
    <property type="molecule type" value="Genomic_DNA"/>
</dbReference>
<evidence type="ECO:0000313" key="3">
    <source>
        <dbReference type="Proteomes" id="UP000828390"/>
    </source>
</evidence>
<accession>A0A9D3Y2U9</accession>
<comment type="caution">
    <text evidence="2">The sequence shown here is derived from an EMBL/GenBank/DDBJ whole genome shotgun (WGS) entry which is preliminary data.</text>
</comment>
<keyword evidence="1" id="KW-0732">Signal</keyword>
<organism evidence="2 3">
    <name type="scientific">Dreissena polymorpha</name>
    <name type="common">Zebra mussel</name>
    <name type="synonym">Mytilus polymorpha</name>
    <dbReference type="NCBI Taxonomy" id="45954"/>
    <lineage>
        <taxon>Eukaryota</taxon>
        <taxon>Metazoa</taxon>
        <taxon>Spiralia</taxon>
        <taxon>Lophotrochozoa</taxon>
        <taxon>Mollusca</taxon>
        <taxon>Bivalvia</taxon>
        <taxon>Autobranchia</taxon>
        <taxon>Heteroconchia</taxon>
        <taxon>Euheterodonta</taxon>
        <taxon>Imparidentia</taxon>
        <taxon>Neoheterodontei</taxon>
        <taxon>Myida</taxon>
        <taxon>Dreissenoidea</taxon>
        <taxon>Dreissenidae</taxon>
        <taxon>Dreissena</taxon>
    </lineage>
</organism>
<reference evidence="2" key="1">
    <citation type="journal article" date="2019" name="bioRxiv">
        <title>The Genome of the Zebra Mussel, Dreissena polymorpha: A Resource for Invasive Species Research.</title>
        <authorList>
            <person name="McCartney M.A."/>
            <person name="Auch B."/>
            <person name="Kono T."/>
            <person name="Mallez S."/>
            <person name="Zhang Y."/>
            <person name="Obille A."/>
            <person name="Becker A."/>
            <person name="Abrahante J.E."/>
            <person name="Garbe J."/>
            <person name="Badalamenti J.P."/>
            <person name="Herman A."/>
            <person name="Mangelson H."/>
            <person name="Liachko I."/>
            <person name="Sullivan S."/>
            <person name="Sone E.D."/>
            <person name="Koren S."/>
            <person name="Silverstein K.A.T."/>
            <person name="Beckman K.B."/>
            <person name="Gohl D.M."/>
        </authorList>
    </citation>
    <scope>NUCLEOTIDE SEQUENCE</scope>
    <source>
        <strain evidence="2">Duluth1</strain>
        <tissue evidence="2">Whole animal</tissue>
    </source>
</reference>
<feature type="signal peptide" evidence="1">
    <location>
        <begin position="1"/>
        <end position="24"/>
    </location>
</feature>
<sequence length="198" mass="22252">MSGMHPIWIIIWVSFLLLWLECSAQENISSAQTTVNDAYYATGNISARKKLVLQLRKLIITKQLETCPYTPLCTNNATLTHIPCSCCQKCSCDATSCGKEGNCCVDIINDAYFDVNEDISVSSQQCIAFTFGLKYAYYGHFGVTSCPLHVEAKNTRLCKQTYTQSVNLQDITPVYDKKTFTIYRNKYCADCHGLSENK</sequence>